<evidence type="ECO:0000313" key="1">
    <source>
        <dbReference type="EMBL" id="MFM4893859.1"/>
    </source>
</evidence>
<dbReference type="GeneID" id="97221132"/>
<evidence type="ECO:0000313" key="2">
    <source>
        <dbReference type="Proteomes" id="UP001630969"/>
    </source>
</evidence>
<dbReference type="InterPro" id="IPR019657">
    <property type="entry name" value="ComFB"/>
</dbReference>
<proteinExistence type="predicted"/>
<accession>A0ABW9GTD0</accession>
<keyword evidence="2" id="KW-1185">Reference proteome</keyword>
<comment type="caution">
    <text evidence="1">The sequence shown here is derived from an EMBL/GenBank/DDBJ whole genome shotgun (WGS) entry which is preliminary data.</text>
</comment>
<sequence length="89" mass="10232">MRLSPEIHNFYEQLVGKAIQRQGLAQRLSESELADLGCLTLNQLPAHYIRHDVDMFYFLDQARREAMEQKVDLALANALERVTSSANRD</sequence>
<reference evidence="1 2" key="1">
    <citation type="submission" date="2024-09" db="EMBL/GenBank/DDBJ databases">
        <title>Aeromonas strains Genome sequencing and assembly.</title>
        <authorList>
            <person name="Hu X."/>
            <person name="Tang B."/>
        </authorList>
    </citation>
    <scope>NUCLEOTIDE SEQUENCE [LARGE SCALE GENOMIC DNA]</scope>
    <source>
        <strain evidence="1 2">NB23SCDHY001</strain>
    </source>
</reference>
<organism evidence="1 2">
    <name type="scientific">Aeromonas bivalvium</name>
    <dbReference type="NCBI Taxonomy" id="440079"/>
    <lineage>
        <taxon>Bacteria</taxon>
        <taxon>Pseudomonadati</taxon>
        <taxon>Pseudomonadota</taxon>
        <taxon>Gammaproteobacteria</taxon>
        <taxon>Aeromonadales</taxon>
        <taxon>Aeromonadaceae</taxon>
        <taxon>Aeromonas</taxon>
    </lineage>
</organism>
<dbReference type="EMBL" id="JBGXBU010000005">
    <property type="protein sequence ID" value="MFM4893859.1"/>
    <property type="molecule type" value="Genomic_DNA"/>
</dbReference>
<dbReference type="Proteomes" id="UP001630969">
    <property type="component" value="Unassembled WGS sequence"/>
</dbReference>
<dbReference type="Pfam" id="PF10719">
    <property type="entry name" value="ComFB"/>
    <property type="match status" value="1"/>
</dbReference>
<protein>
    <submittedName>
        <fullName evidence="1">Late competence development ComFB family protein</fullName>
    </submittedName>
</protein>
<name>A0ABW9GTD0_9GAMM</name>
<gene>
    <name evidence="1" type="ORF">ACEUDJ_13375</name>
</gene>
<dbReference type="RefSeq" id="WP_111873128.1">
    <property type="nucleotide sequence ID" value="NZ_JBGWZZ010000007.1"/>
</dbReference>